<dbReference type="InterPro" id="IPR023772">
    <property type="entry name" value="DNA-bd_HTH_TetR-type_CS"/>
</dbReference>
<evidence type="ECO:0000256" key="4">
    <source>
        <dbReference type="PROSITE-ProRule" id="PRU00335"/>
    </source>
</evidence>
<keyword evidence="2 4" id="KW-0238">DNA-binding</keyword>
<dbReference type="KEGG" id="ncb:C0V82_18720"/>
<feature type="domain" description="HTH tetR-type" evidence="6">
    <location>
        <begin position="64"/>
        <end position="124"/>
    </location>
</feature>
<keyword evidence="1" id="KW-0805">Transcription regulation</keyword>
<feature type="compositionally biased region" description="Low complexity" evidence="5">
    <location>
        <begin position="40"/>
        <end position="52"/>
    </location>
</feature>
<name>A0A2K9NJB3_9PROT</name>
<evidence type="ECO:0000256" key="2">
    <source>
        <dbReference type="ARBA" id="ARBA00023125"/>
    </source>
</evidence>
<dbReference type="InterPro" id="IPR009057">
    <property type="entry name" value="Homeodomain-like_sf"/>
</dbReference>
<sequence length="256" mass="27830">MDGDVAFWPRPAVEFRPVPPYVLMPAGGMADPADRKIKGSMSASSPSPVPAAETESGALSPRALAMRQRLMQAGAELLGEVGIERISTNLVAARAGVTPPVFYRHFKDKYDLLAALGEDLMLRQNTVLAAWLEGHGDKGFDDLIRAHYQFLLSSIEVTATQPGAVWIMRALRAVPSLSSVRTQSHELVTDRIMEVILSLLPNANHAELRLRTRIAVEAGYSIIELALEDPDQSPEALCHGLTAMWQGGLRNGLEQA</sequence>
<dbReference type="Proteomes" id="UP000234752">
    <property type="component" value="Chromosome eg_2"/>
</dbReference>
<evidence type="ECO:0000256" key="3">
    <source>
        <dbReference type="ARBA" id="ARBA00023163"/>
    </source>
</evidence>
<dbReference type="PANTHER" id="PTHR30055">
    <property type="entry name" value="HTH-TYPE TRANSCRIPTIONAL REGULATOR RUTR"/>
    <property type="match status" value="1"/>
</dbReference>
<keyword evidence="8" id="KW-1185">Reference proteome</keyword>
<dbReference type="AlphaFoldDB" id="A0A2K9NJB3"/>
<evidence type="ECO:0000256" key="5">
    <source>
        <dbReference type="SAM" id="MobiDB-lite"/>
    </source>
</evidence>
<keyword evidence="3" id="KW-0804">Transcription</keyword>
<dbReference type="Pfam" id="PF00440">
    <property type="entry name" value="TetR_N"/>
    <property type="match status" value="1"/>
</dbReference>
<dbReference type="GO" id="GO:0003700">
    <property type="term" value="F:DNA-binding transcription factor activity"/>
    <property type="evidence" value="ECO:0007669"/>
    <property type="project" value="TreeGrafter"/>
</dbReference>
<evidence type="ECO:0000313" key="7">
    <source>
        <dbReference type="EMBL" id="AUN32405.1"/>
    </source>
</evidence>
<dbReference type="Gene3D" id="1.10.357.10">
    <property type="entry name" value="Tetracycline Repressor, domain 2"/>
    <property type="match status" value="1"/>
</dbReference>
<dbReference type="InterPro" id="IPR001647">
    <property type="entry name" value="HTH_TetR"/>
</dbReference>
<feature type="region of interest" description="Disordered" evidence="5">
    <location>
        <begin position="34"/>
        <end position="56"/>
    </location>
</feature>
<gene>
    <name evidence="7" type="ORF">C0V82_18720</name>
</gene>
<evidence type="ECO:0000313" key="8">
    <source>
        <dbReference type="Proteomes" id="UP000234752"/>
    </source>
</evidence>
<organism evidence="7 8">
    <name type="scientific">Niveispirillum cyanobacteriorum</name>
    <dbReference type="NCBI Taxonomy" id="1612173"/>
    <lineage>
        <taxon>Bacteria</taxon>
        <taxon>Pseudomonadati</taxon>
        <taxon>Pseudomonadota</taxon>
        <taxon>Alphaproteobacteria</taxon>
        <taxon>Rhodospirillales</taxon>
        <taxon>Azospirillaceae</taxon>
        <taxon>Niveispirillum</taxon>
    </lineage>
</organism>
<evidence type="ECO:0000259" key="6">
    <source>
        <dbReference type="PROSITE" id="PS50977"/>
    </source>
</evidence>
<dbReference type="InterPro" id="IPR050109">
    <property type="entry name" value="HTH-type_TetR-like_transc_reg"/>
</dbReference>
<feature type="DNA-binding region" description="H-T-H motif" evidence="4">
    <location>
        <begin position="87"/>
        <end position="106"/>
    </location>
</feature>
<dbReference type="EMBL" id="CP025612">
    <property type="protein sequence ID" value="AUN32405.1"/>
    <property type="molecule type" value="Genomic_DNA"/>
</dbReference>
<accession>A0A2K9NJB3</accession>
<dbReference type="PROSITE" id="PS50977">
    <property type="entry name" value="HTH_TETR_2"/>
    <property type="match status" value="1"/>
</dbReference>
<dbReference type="PROSITE" id="PS01081">
    <property type="entry name" value="HTH_TETR_1"/>
    <property type="match status" value="1"/>
</dbReference>
<dbReference type="PANTHER" id="PTHR30055:SF234">
    <property type="entry name" value="HTH-TYPE TRANSCRIPTIONAL REGULATOR BETI"/>
    <property type="match status" value="1"/>
</dbReference>
<dbReference type="PRINTS" id="PR00455">
    <property type="entry name" value="HTHTETR"/>
</dbReference>
<dbReference type="SUPFAM" id="SSF46689">
    <property type="entry name" value="Homeodomain-like"/>
    <property type="match status" value="1"/>
</dbReference>
<protein>
    <submittedName>
        <fullName evidence="7">TetR/AcrR family transcriptional regulator</fullName>
    </submittedName>
</protein>
<reference evidence="7 8" key="1">
    <citation type="submission" date="2017-12" db="EMBL/GenBank/DDBJ databases">
        <title>Genomes of bacteria within cyanobacterial aggregates.</title>
        <authorList>
            <person name="Cai H."/>
        </authorList>
    </citation>
    <scope>NUCLEOTIDE SEQUENCE [LARGE SCALE GENOMIC DNA]</scope>
    <source>
        <strain evidence="7 8">TH16</strain>
    </source>
</reference>
<proteinExistence type="predicted"/>
<evidence type="ECO:0000256" key="1">
    <source>
        <dbReference type="ARBA" id="ARBA00023015"/>
    </source>
</evidence>
<dbReference type="GO" id="GO:0000976">
    <property type="term" value="F:transcription cis-regulatory region binding"/>
    <property type="evidence" value="ECO:0007669"/>
    <property type="project" value="TreeGrafter"/>
</dbReference>